<evidence type="ECO:0000313" key="8">
    <source>
        <dbReference type="EMBL" id="VDN38760.1"/>
    </source>
</evidence>
<dbReference type="InterPro" id="IPR052954">
    <property type="entry name" value="GPCR-Ligand_Int"/>
</dbReference>
<dbReference type="InterPro" id="IPR000276">
    <property type="entry name" value="GPCR_Rhodpsn"/>
</dbReference>
<dbReference type="PRINTS" id="PR00237">
    <property type="entry name" value="GPCRRHODOPSN"/>
</dbReference>
<dbReference type="PANTHER" id="PTHR46641:SF18">
    <property type="entry name" value="G-PROTEIN COUPLED RECEPTORS FAMILY 1 PROFILE DOMAIN-CONTAINING PROTEIN"/>
    <property type="match status" value="1"/>
</dbReference>
<comment type="subcellular location">
    <subcellularLocation>
        <location evidence="1">Membrane</location>
    </subcellularLocation>
</comment>
<keyword evidence="3 6" id="KW-1133">Transmembrane helix</keyword>
<dbReference type="GO" id="GO:0016020">
    <property type="term" value="C:membrane"/>
    <property type="evidence" value="ECO:0007669"/>
    <property type="project" value="UniProtKB-SubCell"/>
</dbReference>
<dbReference type="EMBL" id="UYRU01093886">
    <property type="protein sequence ID" value="VDN38760.1"/>
    <property type="molecule type" value="Genomic_DNA"/>
</dbReference>
<keyword evidence="4 6" id="KW-0472">Membrane</keyword>
<dbReference type="Gene3D" id="1.20.1070.10">
    <property type="entry name" value="Rhodopsin 7-helix transmembrane proteins"/>
    <property type="match status" value="1"/>
</dbReference>
<evidence type="ECO:0000256" key="5">
    <source>
        <dbReference type="SAM" id="MobiDB-lite"/>
    </source>
</evidence>
<feature type="transmembrane region" description="Helical" evidence="6">
    <location>
        <begin position="133"/>
        <end position="151"/>
    </location>
</feature>
<dbReference type="GO" id="GO:0004930">
    <property type="term" value="F:G protein-coupled receptor activity"/>
    <property type="evidence" value="ECO:0007669"/>
    <property type="project" value="InterPro"/>
</dbReference>
<evidence type="ECO:0000256" key="2">
    <source>
        <dbReference type="ARBA" id="ARBA00022692"/>
    </source>
</evidence>
<name>A0A3P7NET2_DIBLA</name>
<feature type="transmembrane region" description="Helical" evidence="6">
    <location>
        <begin position="259"/>
        <end position="283"/>
    </location>
</feature>
<organism evidence="8 9">
    <name type="scientific">Dibothriocephalus latus</name>
    <name type="common">Fish tapeworm</name>
    <name type="synonym">Diphyllobothrium latum</name>
    <dbReference type="NCBI Taxonomy" id="60516"/>
    <lineage>
        <taxon>Eukaryota</taxon>
        <taxon>Metazoa</taxon>
        <taxon>Spiralia</taxon>
        <taxon>Lophotrochozoa</taxon>
        <taxon>Platyhelminthes</taxon>
        <taxon>Cestoda</taxon>
        <taxon>Eucestoda</taxon>
        <taxon>Diphyllobothriidea</taxon>
        <taxon>Diphyllobothriidae</taxon>
        <taxon>Dibothriocephalus</taxon>
    </lineage>
</organism>
<dbReference type="Pfam" id="PF00001">
    <property type="entry name" value="7tm_1"/>
    <property type="match status" value="1"/>
</dbReference>
<feature type="transmembrane region" description="Helical" evidence="6">
    <location>
        <begin position="50"/>
        <end position="75"/>
    </location>
</feature>
<evidence type="ECO:0000313" key="9">
    <source>
        <dbReference type="Proteomes" id="UP000281553"/>
    </source>
</evidence>
<feature type="compositionally biased region" description="Low complexity" evidence="5">
    <location>
        <begin position="207"/>
        <end position="217"/>
    </location>
</feature>
<dbReference type="CDD" id="cd14978">
    <property type="entry name" value="7tmA_FMRFamide_R-like"/>
    <property type="match status" value="1"/>
</dbReference>
<dbReference type="SUPFAM" id="SSF81321">
    <property type="entry name" value="Family A G protein-coupled receptor-like"/>
    <property type="match status" value="1"/>
</dbReference>
<sequence>MEKEYERRIFIARLICGKIITPIICLTGIVANSINMIVLTRSWMRSSTNVYLTAVAASDLIYLTHSLLFSLQVYAGARRCSLYMYTVPIIHGTANLFSNMTTWLTVSFTIERFINVSFPIFGHRFCTRRKARVAVIVVCIFSFIFTFPDYLQNKVVPQTYPNGSLVPNGMYMVTGSKYQKFLTAFGYAFINQTAFSSDDSERKDASSLRSPTPRSPTQVESPDETGAFPQRTWTAVINTTVAVAKIKPRRSGFGEQQRITIMLIAIVVAFLLLQMPSTVLNILNSLMDIEARRRDLQFASTLIVFSNISNVLLFFNATMNFVFYSLFSLKFRTTCRALFRGTKCSAELGAFDSKRNSTMKRSIQQTAGKISRISTMERTTPPTENCLT</sequence>
<feature type="transmembrane region" description="Helical" evidence="6">
    <location>
        <begin position="12"/>
        <end position="38"/>
    </location>
</feature>
<dbReference type="PROSITE" id="PS50262">
    <property type="entry name" value="G_PROTEIN_RECEP_F1_2"/>
    <property type="match status" value="1"/>
</dbReference>
<accession>A0A3P7NET2</accession>
<dbReference type="Proteomes" id="UP000281553">
    <property type="component" value="Unassembled WGS sequence"/>
</dbReference>
<reference evidence="8 9" key="1">
    <citation type="submission" date="2018-11" db="EMBL/GenBank/DDBJ databases">
        <authorList>
            <consortium name="Pathogen Informatics"/>
        </authorList>
    </citation>
    <scope>NUCLEOTIDE SEQUENCE [LARGE SCALE GENOMIC DNA]</scope>
</reference>
<feature type="region of interest" description="Disordered" evidence="5">
    <location>
        <begin position="200"/>
        <end position="226"/>
    </location>
</feature>
<evidence type="ECO:0000256" key="6">
    <source>
        <dbReference type="SAM" id="Phobius"/>
    </source>
</evidence>
<evidence type="ECO:0000256" key="1">
    <source>
        <dbReference type="ARBA" id="ARBA00004370"/>
    </source>
</evidence>
<keyword evidence="9" id="KW-1185">Reference proteome</keyword>
<evidence type="ECO:0000259" key="7">
    <source>
        <dbReference type="PROSITE" id="PS50262"/>
    </source>
</evidence>
<keyword evidence="2 6" id="KW-0812">Transmembrane</keyword>
<feature type="transmembrane region" description="Helical" evidence="6">
    <location>
        <begin position="304"/>
        <end position="327"/>
    </location>
</feature>
<evidence type="ECO:0000256" key="3">
    <source>
        <dbReference type="ARBA" id="ARBA00022989"/>
    </source>
</evidence>
<dbReference type="PANTHER" id="PTHR46641">
    <property type="entry name" value="FMRFAMIDE RECEPTOR-RELATED"/>
    <property type="match status" value="1"/>
</dbReference>
<dbReference type="AlphaFoldDB" id="A0A3P7NET2"/>
<feature type="domain" description="G-protein coupled receptors family 1 profile" evidence="7">
    <location>
        <begin position="31"/>
        <end position="324"/>
    </location>
</feature>
<protein>
    <recommendedName>
        <fullName evidence="7">G-protein coupled receptors family 1 profile domain-containing protein</fullName>
    </recommendedName>
</protein>
<gene>
    <name evidence="8" type="ORF">DILT_LOCUS17685</name>
</gene>
<dbReference type="InterPro" id="IPR017452">
    <property type="entry name" value="GPCR_Rhodpsn_7TM"/>
</dbReference>
<proteinExistence type="predicted"/>
<dbReference type="OrthoDB" id="10011262at2759"/>
<evidence type="ECO:0000256" key="4">
    <source>
        <dbReference type="ARBA" id="ARBA00023136"/>
    </source>
</evidence>